<dbReference type="eggNOG" id="KOG3307">
    <property type="taxonomic scope" value="Eukaryota"/>
</dbReference>
<dbReference type="SUPFAM" id="SSF54690">
    <property type="entry name" value="Molybdopterin synthase subunit MoaE"/>
    <property type="match status" value="1"/>
</dbReference>
<dbReference type="CDD" id="cd00756">
    <property type="entry name" value="MoaE"/>
    <property type="match status" value="1"/>
</dbReference>
<protein>
    <submittedName>
        <fullName evidence="1">Similar to Molybdopterin synthase catalytic subunit acc. no. Q1DQS9</fullName>
    </submittedName>
</protein>
<proteinExistence type="predicted"/>
<dbReference type="EMBL" id="HF935849">
    <property type="protein sequence ID" value="CCX13499.1"/>
    <property type="molecule type" value="Genomic_DNA"/>
</dbReference>
<dbReference type="Gene3D" id="3.90.1170.40">
    <property type="entry name" value="Molybdopterin biosynthesis MoaE subunit"/>
    <property type="match status" value="1"/>
</dbReference>
<dbReference type="AlphaFoldDB" id="U4L812"/>
<name>U4L812_PYROM</name>
<dbReference type="Proteomes" id="UP000018144">
    <property type="component" value="Unassembled WGS sequence"/>
</dbReference>
<dbReference type="GO" id="GO:0006777">
    <property type="term" value="P:Mo-molybdopterin cofactor biosynthetic process"/>
    <property type="evidence" value="ECO:0007669"/>
    <property type="project" value="InterPro"/>
</dbReference>
<evidence type="ECO:0000313" key="1">
    <source>
        <dbReference type="EMBL" id="CCX13499.1"/>
    </source>
</evidence>
<dbReference type="OMA" id="WKHQFFA"/>
<dbReference type="PANTHER" id="PTHR23404">
    <property type="entry name" value="MOLYBDOPTERIN SYNTHASE RELATED"/>
    <property type="match status" value="1"/>
</dbReference>
<dbReference type="Pfam" id="PF02391">
    <property type="entry name" value="MoaE"/>
    <property type="match status" value="1"/>
</dbReference>
<reference evidence="1 2" key="1">
    <citation type="journal article" date="2013" name="PLoS Genet.">
        <title>The genome and development-dependent transcriptomes of Pyronema confluens: a window into fungal evolution.</title>
        <authorList>
            <person name="Traeger S."/>
            <person name="Altegoer F."/>
            <person name="Freitag M."/>
            <person name="Gabaldon T."/>
            <person name="Kempken F."/>
            <person name="Kumar A."/>
            <person name="Marcet-Houben M."/>
            <person name="Poggeler S."/>
            <person name="Stajich J.E."/>
            <person name="Nowrousian M."/>
        </authorList>
    </citation>
    <scope>NUCLEOTIDE SEQUENCE [LARGE SCALE GENOMIC DNA]</scope>
    <source>
        <strain evidence="2">CBS 100304</strain>
        <tissue evidence="1">Vegetative mycelium</tissue>
    </source>
</reference>
<keyword evidence="2" id="KW-1185">Reference proteome</keyword>
<gene>
    <name evidence="1" type="ORF">PCON_13092</name>
</gene>
<accession>U4L812</accession>
<dbReference type="InterPro" id="IPR003448">
    <property type="entry name" value="Mopterin_biosynth_MoaE"/>
</dbReference>
<organism evidence="1 2">
    <name type="scientific">Pyronema omphalodes (strain CBS 100304)</name>
    <name type="common">Pyronema confluens</name>
    <dbReference type="NCBI Taxonomy" id="1076935"/>
    <lineage>
        <taxon>Eukaryota</taxon>
        <taxon>Fungi</taxon>
        <taxon>Dikarya</taxon>
        <taxon>Ascomycota</taxon>
        <taxon>Pezizomycotina</taxon>
        <taxon>Pezizomycetes</taxon>
        <taxon>Pezizales</taxon>
        <taxon>Pyronemataceae</taxon>
        <taxon>Pyronema</taxon>
    </lineage>
</organism>
<sequence>MPPPTASVPGALSENATFSDAAENIHIRLTYDSLSLSTTADLVRSPSAGVIVLFLGTTRDTFSDLPVMTLSYGCYVPLCLRMLAMIAREIKKKHNLYGIALTHRLGEVGVGEESVHIAVSSKHRKEAWLAGEEALEEVKKRAEIWKREVFQDGSAWRSNRDGERGVRV</sequence>
<evidence type="ECO:0000313" key="2">
    <source>
        <dbReference type="Proteomes" id="UP000018144"/>
    </source>
</evidence>
<dbReference type="InterPro" id="IPR036563">
    <property type="entry name" value="MoaE_sf"/>
</dbReference>
<dbReference type="OrthoDB" id="5531344at2759"/>
<dbReference type="STRING" id="1076935.U4L812"/>